<dbReference type="Proteomes" id="UP000054018">
    <property type="component" value="Unassembled WGS sequence"/>
</dbReference>
<evidence type="ECO:0000256" key="5">
    <source>
        <dbReference type="ARBA" id="ARBA00023004"/>
    </source>
</evidence>
<evidence type="ECO:0000313" key="9">
    <source>
        <dbReference type="Proteomes" id="UP000054018"/>
    </source>
</evidence>
<organism evidence="8 9">
    <name type="scientific">Pisolithus microcarpus 441</name>
    <dbReference type="NCBI Taxonomy" id="765257"/>
    <lineage>
        <taxon>Eukaryota</taxon>
        <taxon>Fungi</taxon>
        <taxon>Dikarya</taxon>
        <taxon>Basidiomycota</taxon>
        <taxon>Agaricomycotina</taxon>
        <taxon>Agaricomycetes</taxon>
        <taxon>Agaricomycetidae</taxon>
        <taxon>Boletales</taxon>
        <taxon>Sclerodermatineae</taxon>
        <taxon>Pisolithaceae</taxon>
        <taxon>Pisolithus</taxon>
    </lineage>
</organism>
<feature type="binding site" description="axial binding residue" evidence="6">
    <location>
        <position position="188"/>
    </location>
    <ligand>
        <name>heme</name>
        <dbReference type="ChEBI" id="CHEBI:30413"/>
    </ligand>
    <ligandPart>
        <name>Fe</name>
        <dbReference type="ChEBI" id="CHEBI:18248"/>
    </ligandPart>
</feature>
<accession>A0A0C9YG02</accession>
<evidence type="ECO:0000256" key="7">
    <source>
        <dbReference type="RuleBase" id="RU000461"/>
    </source>
</evidence>
<keyword evidence="6 7" id="KW-0349">Heme</keyword>
<dbReference type="Gene3D" id="1.10.630.10">
    <property type="entry name" value="Cytochrome P450"/>
    <property type="match status" value="1"/>
</dbReference>
<protein>
    <recommendedName>
        <fullName evidence="10">Cytochrome P450</fullName>
    </recommendedName>
</protein>
<evidence type="ECO:0008006" key="10">
    <source>
        <dbReference type="Google" id="ProtNLM"/>
    </source>
</evidence>
<gene>
    <name evidence="8" type="ORF">PISMIDRAFT_689125</name>
</gene>
<dbReference type="CDD" id="cd11041">
    <property type="entry name" value="CYP503A1-like"/>
    <property type="match status" value="1"/>
</dbReference>
<dbReference type="InterPro" id="IPR017972">
    <property type="entry name" value="Cyt_P450_CS"/>
</dbReference>
<dbReference type="InterPro" id="IPR002401">
    <property type="entry name" value="Cyt_P450_E_grp-I"/>
</dbReference>
<dbReference type="InterPro" id="IPR036396">
    <property type="entry name" value="Cyt_P450_sf"/>
</dbReference>
<dbReference type="STRING" id="765257.A0A0C9YG02"/>
<keyword evidence="3 6" id="KW-0479">Metal-binding</keyword>
<dbReference type="PRINTS" id="PR00463">
    <property type="entry name" value="EP450I"/>
</dbReference>
<dbReference type="InterPro" id="IPR001128">
    <property type="entry name" value="Cyt_P450"/>
</dbReference>
<keyword evidence="5 6" id="KW-0408">Iron</keyword>
<name>A0A0C9YG02_9AGAM</name>
<dbReference type="AlphaFoldDB" id="A0A0C9YG02"/>
<evidence type="ECO:0000256" key="4">
    <source>
        <dbReference type="ARBA" id="ARBA00023002"/>
    </source>
</evidence>
<keyword evidence="9" id="KW-1185">Reference proteome</keyword>
<comment type="cofactor">
    <cofactor evidence="1 6">
        <name>heme</name>
        <dbReference type="ChEBI" id="CHEBI:30413"/>
    </cofactor>
</comment>
<evidence type="ECO:0000256" key="2">
    <source>
        <dbReference type="ARBA" id="ARBA00010617"/>
    </source>
</evidence>
<evidence type="ECO:0000313" key="8">
    <source>
        <dbReference type="EMBL" id="KIK12874.1"/>
    </source>
</evidence>
<reference evidence="9" key="2">
    <citation type="submission" date="2015-01" db="EMBL/GenBank/DDBJ databases">
        <title>Evolutionary Origins and Diversification of the Mycorrhizal Mutualists.</title>
        <authorList>
            <consortium name="DOE Joint Genome Institute"/>
            <consortium name="Mycorrhizal Genomics Consortium"/>
            <person name="Kohler A."/>
            <person name="Kuo A."/>
            <person name="Nagy L.G."/>
            <person name="Floudas D."/>
            <person name="Copeland A."/>
            <person name="Barry K.W."/>
            <person name="Cichocki N."/>
            <person name="Veneault-Fourrey C."/>
            <person name="LaButti K."/>
            <person name="Lindquist E.A."/>
            <person name="Lipzen A."/>
            <person name="Lundell T."/>
            <person name="Morin E."/>
            <person name="Murat C."/>
            <person name="Riley R."/>
            <person name="Ohm R."/>
            <person name="Sun H."/>
            <person name="Tunlid A."/>
            <person name="Henrissat B."/>
            <person name="Grigoriev I.V."/>
            <person name="Hibbett D.S."/>
            <person name="Martin F."/>
        </authorList>
    </citation>
    <scope>NUCLEOTIDE SEQUENCE [LARGE SCALE GENOMIC DNA]</scope>
    <source>
        <strain evidence="9">441</strain>
    </source>
</reference>
<evidence type="ECO:0000256" key="6">
    <source>
        <dbReference type="PIRSR" id="PIRSR602401-1"/>
    </source>
</evidence>
<dbReference type="SUPFAM" id="SSF48264">
    <property type="entry name" value="Cytochrome P450"/>
    <property type="match status" value="1"/>
</dbReference>
<dbReference type="GO" id="GO:0016705">
    <property type="term" value="F:oxidoreductase activity, acting on paired donors, with incorporation or reduction of molecular oxygen"/>
    <property type="evidence" value="ECO:0007669"/>
    <property type="project" value="InterPro"/>
</dbReference>
<dbReference type="PANTHER" id="PTHR46206">
    <property type="entry name" value="CYTOCHROME P450"/>
    <property type="match status" value="1"/>
</dbReference>
<dbReference type="GO" id="GO:0004497">
    <property type="term" value="F:monooxygenase activity"/>
    <property type="evidence" value="ECO:0007669"/>
    <property type="project" value="UniProtKB-KW"/>
</dbReference>
<comment type="similarity">
    <text evidence="2 7">Belongs to the cytochrome P450 family.</text>
</comment>
<keyword evidence="7" id="KW-0503">Monooxygenase</keyword>
<dbReference type="GO" id="GO:0005506">
    <property type="term" value="F:iron ion binding"/>
    <property type="evidence" value="ECO:0007669"/>
    <property type="project" value="InterPro"/>
</dbReference>
<dbReference type="PROSITE" id="PS00086">
    <property type="entry name" value="CYTOCHROME_P450"/>
    <property type="match status" value="1"/>
</dbReference>
<dbReference type="GO" id="GO:0020037">
    <property type="term" value="F:heme binding"/>
    <property type="evidence" value="ECO:0007669"/>
    <property type="project" value="InterPro"/>
</dbReference>
<keyword evidence="4 7" id="KW-0560">Oxidoreductase</keyword>
<dbReference type="EMBL" id="KN834040">
    <property type="protein sequence ID" value="KIK12874.1"/>
    <property type="molecule type" value="Genomic_DNA"/>
</dbReference>
<evidence type="ECO:0000256" key="3">
    <source>
        <dbReference type="ARBA" id="ARBA00022723"/>
    </source>
</evidence>
<reference evidence="8 9" key="1">
    <citation type="submission" date="2014-04" db="EMBL/GenBank/DDBJ databases">
        <authorList>
            <consortium name="DOE Joint Genome Institute"/>
            <person name="Kuo A."/>
            <person name="Kohler A."/>
            <person name="Costa M.D."/>
            <person name="Nagy L.G."/>
            <person name="Floudas D."/>
            <person name="Copeland A."/>
            <person name="Barry K.W."/>
            <person name="Cichocki N."/>
            <person name="Veneault-Fourrey C."/>
            <person name="LaButti K."/>
            <person name="Lindquist E.A."/>
            <person name="Lipzen A."/>
            <person name="Lundell T."/>
            <person name="Morin E."/>
            <person name="Murat C."/>
            <person name="Sun H."/>
            <person name="Tunlid A."/>
            <person name="Henrissat B."/>
            <person name="Grigoriev I.V."/>
            <person name="Hibbett D.S."/>
            <person name="Martin F."/>
            <person name="Nordberg H.P."/>
            <person name="Cantor M.N."/>
            <person name="Hua S.X."/>
        </authorList>
    </citation>
    <scope>NUCLEOTIDE SEQUENCE [LARGE SCALE GENOMIC DNA]</scope>
    <source>
        <strain evidence="8 9">441</strain>
    </source>
</reference>
<evidence type="ECO:0000256" key="1">
    <source>
        <dbReference type="ARBA" id="ARBA00001971"/>
    </source>
</evidence>
<dbReference type="OrthoDB" id="1844152at2759"/>
<proteinExistence type="inferred from homology"/>
<dbReference type="Pfam" id="PF00067">
    <property type="entry name" value="p450"/>
    <property type="match status" value="1"/>
</dbReference>
<sequence>MEVEGTDWRDKPNDYLQWWLDTSQDTCPILLMRRMLSFNFAAIHSTSHTFAQALLKLAENPQYVQVLRDEVEAVVNKHGWTKDALSEMRKVDSFFKETQRFEGISILALTRIAMSDLTLADGTFIPQGTVLAFPVHGMHHDDAVFENPNAFEPFRFAETRNKESNGSGNQMTSLSPDVLSFGLGTHACPGRFFAATVLKTMMAHIVMSYDVKLEDDTCRPQTLRVGRSIVPNPAAKVMFRKRVQ</sequence>
<dbReference type="HOGENOM" id="CLU_022195_1_2_1"/>